<feature type="repeat" description="WD" evidence="4">
    <location>
        <begin position="182"/>
        <end position="222"/>
    </location>
</feature>
<dbReference type="SMART" id="SM00320">
    <property type="entry name" value="WD40"/>
    <property type="match status" value="7"/>
</dbReference>
<protein>
    <submittedName>
        <fullName evidence="6">Putative transcription factor WD40-like family</fullName>
    </submittedName>
</protein>
<dbReference type="GO" id="GO:0005737">
    <property type="term" value="C:cytoplasm"/>
    <property type="evidence" value="ECO:0007669"/>
    <property type="project" value="UniProtKB-ARBA"/>
</dbReference>
<dbReference type="InterPro" id="IPR011989">
    <property type="entry name" value="ARM-like"/>
</dbReference>
<feature type="repeat" description="WD" evidence="4">
    <location>
        <begin position="99"/>
        <end position="128"/>
    </location>
</feature>
<proteinExistence type="predicted"/>
<evidence type="ECO:0000256" key="4">
    <source>
        <dbReference type="PROSITE-ProRule" id="PRU00221"/>
    </source>
</evidence>
<keyword evidence="2 4" id="KW-0853">WD repeat</keyword>
<feature type="repeat" description="WD" evidence="4">
    <location>
        <begin position="222"/>
        <end position="253"/>
    </location>
</feature>
<dbReference type="PANTHER" id="PTHR19849">
    <property type="entry name" value="PHOSPHOLIPASE A-2-ACTIVATING PROTEIN"/>
    <property type="match status" value="1"/>
</dbReference>
<reference evidence="7" key="1">
    <citation type="journal article" date="2018" name="Nat. Plants">
        <title>Whole-genome landscape of Medicago truncatula symbiotic genes.</title>
        <authorList>
            <person name="Pecrix Y."/>
            <person name="Staton S.E."/>
            <person name="Sallet E."/>
            <person name="Lelandais-Briere C."/>
            <person name="Moreau S."/>
            <person name="Carrere S."/>
            <person name="Blein T."/>
            <person name="Jardinaud M.F."/>
            <person name="Latrasse D."/>
            <person name="Zouine M."/>
            <person name="Zahm M."/>
            <person name="Kreplak J."/>
            <person name="Mayjonade B."/>
            <person name="Satge C."/>
            <person name="Perez M."/>
            <person name="Cauet S."/>
            <person name="Marande W."/>
            <person name="Chantry-Darmon C."/>
            <person name="Lopez-Roques C."/>
            <person name="Bouchez O."/>
            <person name="Berard A."/>
            <person name="Debelle F."/>
            <person name="Munos S."/>
            <person name="Bendahmane A."/>
            <person name="Berges H."/>
            <person name="Niebel A."/>
            <person name="Buitink J."/>
            <person name="Frugier F."/>
            <person name="Benhamed M."/>
            <person name="Crespi M."/>
            <person name="Gouzy J."/>
            <person name="Gamas P."/>
        </authorList>
    </citation>
    <scope>NUCLEOTIDE SEQUENCE [LARGE SCALE GENOMIC DNA]</scope>
    <source>
        <strain evidence="7">cv. Jemalong A17</strain>
    </source>
</reference>
<dbReference type="InterPro" id="IPR015943">
    <property type="entry name" value="WD40/YVTN_repeat-like_dom_sf"/>
</dbReference>
<evidence type="ECO:0000256" key="2">
    <source>
        <dbReference type="ARBA" id="ARBA00022574"/>
    </source>
</evidence>
<evidence type="ECO:0000313" key="6">
    <source>
        <dbReference type="EMBL" id="RHN59945.1"/>
    </source>
</evidence>
<dbReference type="EMBL" id="PSQE01000004">
    <property type="protein sequence ID" value="RHN59945.1"/>
    <property type="molecule type" value="Genomic_DNA"/>
</dbReference>
<dbReference type="PROSITE" id="PS51396">
    <property type="entry name" value="PUL"/>
    <property type="match status" value="1"/>
</dbReference>
<dbReference type="InterPro" id="IPR036322">
    <property type="entry name" value="WD40_repeat_dom_sf"/>
</dbReference>
<dbReference type="Pfam" id="PF08324">
    <property type="entry name" value="PUL"/>
    <property type="match status" value="1"/>
</dbReference>
<organism evidence="6 7">
    <name type="scientific">Medicago truncatula</name>
    <name type="common">Barrel medic</name>
    <name type="synonym">Medicago tribuloides</name>
    <dbReference type="NCBI Taxonomy" id="3880"/>
    <lineage>
        <taxon>Eukaryota</taxon>
        <taxon>Viridiplantae</taxon>
        <taxon>Streptophyta</taxon>
        <taxon>Embryophyta</taxon>
        <taxon>Tracheophyta</taxon>
        <taxon>Spermatophyta</taxon>
        <taxon>Magnoliopsida</taxon>
        <taxon>eudicotyledons</taxon>
        <taxon>Gunneridae</taxon>
        <taxon>Pentapetalae</taxon>
        <taxon>rosids</taxon>
        <taxon>fabids</taxon>
        <taxon>Fabales</taxon>
        <taxon>Fabaceae</taxon>
        <taxon>Papilionoideae</taxon>
        <taxon>50 kb inversion clade</taxon>
        <taxon>NPAAA clade</taxon>
        <taxon>Hologalegina</taxon>
        <taxon>IRL clade</taxon>
        <taxon>Trifolieae</taxon>
        <taxon>Medicago</taxon>
    </lineage>
</organism>
<keyword evidence="1" id="KW-0963">Cytoplasm</keyword>
<feature type="domain" description="PUL" evidence="5">
    <location>
        <begin position="519"/>
        <end position="779"/>
    </location>
</feature>
<dbReference type="PANTHER" id="PTHR19849:SF0">
    <property type="entry name" value="PHOSPHOLIPASE A-2-ACTIVATING PROTEIN"/>
    <property type="match status" value="1"/>
</dbReference>
<name>A0A396I8G4_MEDTR</name>
<dbReference type="CDD" id="cd00200">
    <property type="entry name" value="WD40"/>
    <property type="match status" value="1"/>
</dbReference>
<keyword evidence="3" id="KW-0677">Repeat</keyword>
<comment type="caution">
    <text evidence="6">The sequence shown here is derived from an EMBL/GenBank/DDBJ whole genome shotgun (WGS) entry which is preliminary data.</text>
</comment>
<dbReference type="Proteomes" id="UP000265566">
    <property type="component" value="Chromosome 4"/>
</dbReference>
<dbReference type="InterPro" id="IPR013535">
    <property type="entry name" value="PUL_dom"/>
</dbReference>
<evidence type="ECO:0000256" key="3">
    <source>
        <dbReference type="ARBA" id="ARBA00022737"/>
    </source>
</evidence>
<dbReference type="Gramene" id="rna22117">
    <property type="protein sequence ID" value="RHN59945.1"/>
    <property type="gene ID" value="gene22117"/>
</dbReference>
<gene>
    <name evidence="6" type="ORF">MtrunA17_Chr4g0019701</name>
</gene>
<evidence type="ECO:0000256" key="1">
    <source>
        <dbReference type="ARBA" id="ARBA00022490"/>
    </source>
</evidence>
<evidence type="ECO:0000259" key="5">
    <source>
        <dbReference type="PROSITE" id="PS51396"/>
    </source>
</evidence>
<dbReference type="Pfam" id="PF00400">
    <property type="entry name" value="WD40"/>
    <property type="match status" value="5"/>
</dbReference>
<sequence length="782" mass="87889">MVKMTENYKLRCALRHDDDEVRGIAICGNTGKIVTSSDKSIRLWTVQGEHLWKHTYPSPVQCISWIPSNPTLQSGGVSVCMKNVVLVWDLDSRKMVKSLVGHESQVTGIVVDGDDLVSSSIDGTLKRWRNWECMETWAAHEGPIQAVVKLPTGELVTGSSRILESRDSILKMWKGKICLHTFHGHTDTVCGLAAMSDRGILSASHDGSLRFWALNGQETKNMYGHTATVCSVDSLASGLIVSGSEDRSAKIWKGFSCVQSLEHPRCVRDTKFMENGDIVTACSDGLVRIWTVDTNMGDTPDLLVQRFNATIKEKEKVAEKPKVECVVNTDPMRFRPSRNMVDTTNLLVQRFNATIKEKEIRPSRNMVDTTDLLVQRFDATIEEIEKVAEKRKVECVVNTDPMRFRPSRNMVDTTDLLVQRFNATIKEKEKVAEKPKVECVVNTDPMRLVAVDIGGGRTLQYNRSVNVYAAAGRWLIENSEPFQHLLTIKDTILEATGQKDNIFVAPISHKTSYIPPHFKYLPERKTNFDNSIDYAANRANIVDHKEKLLTDSEITTMKSIYGRLESPYDNDPVFQASDIDLLLGMLSSWPPSRISHVIDITRMTVLYHSGANLLMGKIYPCKCPDNDVLMKVIKSNSQTKENLLANIRAVTNLFRSSWCFGWLQAHRIEILSSFSSWHLLGVHDAYSVLILNYAVLLIPSSPSHDGLYHILFAALEILRKNVSFDSKFNALRAVGSMLLLKKGLLENIGRDFVWSIILKASEGCSDSEFHKLQSEIKEVLGI</sequence>
<dbReference type="InterPro" id="IPR001680">
    <property type="entry name" value="WD40_rpt"/>
</dbReference>
<dbReference type="SUPFAM" id="SSF50978">
    <property type="entry name" value="WD40 repeat-like"/>
    <property type="match status" value="1"/>
</dbReference>
<dbReference type="Gene3D" id="2.130.10.10">
    <property type="entry name" value="YVTN repeat-like/Quinoprotein amine dehydrogenase"/>
    <property type="match status" value="1"/>
</dbReference>
<dbReference type="AlphaFoldDB" id="A0A396I8G4"/>
<dbReference type="PROSITE" id="PS50082">
    <property type="entry name" value="WD_REPEATS_2"/>
    <property type="match status" value="3"/>
</dbReference>
<evidence type="ECO:0000313" key="7">
    <source>
        <dbReference type="Proteomes" id="UP000265566"/>
    </source>
</evidence>
<dbReference type="Gene3D" id="1.25.10.10">
    <property type="entry name" value="Leucine-rich Repeat Variant"/>
    <property type="match status" value="1"/>
</dbReference>
<accession>A0A396I8G4</accession>